<feature type="domain" description="EamA" evidence="7">
    <location>
        <begin position="16"/>
        <end position="127"/>
    </location>
</feature>
<accession>A0AAE1MC53</accession>
<keyword evidence="9" id="KW-1185">Reference proteome</keyword>
<evidence type="ECO:0000256" key="6">
    <source>
        <dbReference type="RuleBase" id="RU363077"/>
    </source>
</evidence>
<comment type="caution">
    <text evidence="8">The sequence shown here is derived from an EMBL/GenBank/DDBJ whole genome shotgun (WGS) entry which is preliminary data.</text>
</comment>
<dbReference type="GO" id="GO:0022857">
    <property type="term" value="F:transmembrane transporter activity"/>
    <property type="evidence" value="ECO:0007669"/>
    <property type="project" value="InterPro"/>
</dbReference>
<gene>
    <name evidence="8" type="ORF">QN277_009735</name>
</gene>
<dbReference type="PANTHER" id="PTHR31218">
    <property type="entry name" value="WAT1-RELATED PROTEIN"/>
    <property type="match status" value="1"/>
</dbReference>
<dbReference type="SUPFAM" id="SSF103481">
    <property type="entry name" value="Multidrug resistance efflux transporter EmrE"/>
    <property type="match status" value="1"/>
</dbReference>
<dbReference type="InterPro" id="IPR030184">
    <property type="entry name" value="WAT1-related"/>
</dbReference>
<feature type="transmembrane region" description="Helical" evidence="6">
    <location>
        <begin position="43"/>
        <end position="67"/>
    </location>
</feature>
<reference evidence="8" key="1">
    <citation type="submission" date="2023-10" db="EMBL/GenBank/DDBJ databases">
        <title>Chromosome-level genome of the transformable northern wattle, Acacia crassicarpa.</title>
        <authorList>
            <person name="Massaro I."/>
            <person name="Sinha N.R."/>
            <person name="Poethig S."/>
            <person name="Leichty A.R."/>
        </authorList>
    </citation>
    <scope>NUCLEOTIDE SEQUENCE</scope>
    <source>
        <strain evidence="8">Acra3RX</strain>
        <tissue evidence="8">Leaf</tissue>
    </source>
</reference>
<keyword evidence="4 6" id="KW-1133">Transmembrane helix</keyword>
<evidence type="ECO:0000313" key="9">
    <source>
        <dbReference type="Proteomes" id="UP001293593"/>
    </source>
</evidence>
<name>A0AAE1MC53_9FABA</name>
<dbReference type="InterPro" id="IPR037185">
    <property type="entry name" value="EmrE-like"/>
</dbReference>
<evidence type="ECO:0000256" key="5">
    <source>
        <dbReference type="ARBA" id="ARBA00023136"/>
    </source>
</evidence>
<evidence type="ECO:0000259" key="7">
    <source>
        <dbReference type="Pfam" id="PF00892"/>
    </source>
</evidence>
<comment type="caution">
    <text evidence="6">Lacks conserved residue(s) required for the propagation of feature annotation.</text>
</comment>
<protein>
    <recommendedName>
        <fullName evidence="6">WAT1-related protein</fullName>
    </recommendedName>
</protein>
<feature type="transmembrane region" description="Helical" evidence="6">
    <location>
        <begin position="104"/>
        <end position="126"/>
    </location>
</feature>
<dbReference type="Pfam" id="PF00892">
    <property type="entry name" value="EamA"/>
    <property type="match status" value="1"/>
</dbReference>
<evidence type="ECO:0000256" key="2">
    <source>
        <dbReference type="ARBA" id="ARBA00007635"/>
    </source>
</evidence>
<keyword evidence="3 6" id="KW-0812">Transmembrane</keyword>
<keyword evidence="5 6" id="KW-0472">Membrane</keyword>
<dbReference type="Proteomes" id="UP001293593">
    <property type="component" value="Unassembled WGS sequence"/>
</dbReference>
<evidence type="ECO:0000256" key="1">
    <source>
        <dbReference type="ARBA" id="ARBA00004141"/>
    </source>
</evidence>
<feature type="transmembrane region" description="Helical" evidence="6">
    <location>
        <begin position="18"/>
        <end position="37"/>
    </location>
</feature>
<proteinExistence type="inferred from homology"/>
<evidence type="ECO:0000313" key="8">
    <source>
        <dbReference type="EMBL" id="KAK4254336.1"/>
    </source>
</evidence>
<dbReference type="InterPro" id="IPR000620">
    <property type="entry name" value="EamA_dom"/>
</dbReference>
<comment type="subcellular location">
    <subcellularLocation>
        <location evidence="1 6">Membrane</location>
        <topology evidence="1 6">Multi-pass membrane protein</topology>
    </subcellularLocation>
</comment>
<sequence length="132" mass="14452">MARLSDCRIKVTSGVKGIVLMVIVQILYTGTNILYNIVANHGISMTVIVAYRFLFSTFFIVPLALLFEREGLKEIDGTVIYQAGLSGLFGGFLQQNLFLHSLKFVSVSFATAIMSLVPLATYIMAVHLGNST</sequence>
<dbReference type="EMBL" id="JAWXYG010000014">
    <property type="protein sequence ID" value="KAK4254336.1"/>
    <property type="molecule type" value="Genomic_DNA"/>
</dbReference>
<organism evidence="8 9">
    <name type="scientific">Acacia crassicarpa</name>
    <name type="common">northern wattle</name>
    <dbReference type="NCBI Taxonomy" id="499986"/>
    <lineage>
        <taxon>Eukaryota</taxon>
        <taxon>Viridiplantae</taxon>
        <taxon>Streptophyta</taxon>
        <taxon>Embryophyta</taxon>
        <taxon>Tracheophyta</taxon>
        <taxon>Spermatophyta</taxon>
        <taxon>Magnoliopsida</taxon>
        <taxon>eudicotyledons</taxon>
        <taxon>Gunneridae</taxon>
        <taxon>Pentapetalae</taxon>
        <taxon>rosids</taxon>
        <taxon>fabids</taxon>
        <taxon>Fabales</taxon>
        <taxon>Fabaceae</taxon>
        <taxon>Caesalpinioideae</taxon>
        <taxon>mimosoid clade</taxon>
        <taxon>Acacieae</taxon>
        <taxon>Acacia</taxon>
    </lineage>
</organism>
<dbReference type="GO" id="GO:0016020">
    <property type="term" value="C:membrane"/>
    <property type="evidence" value="ECO:0007669"/>
    <property type="project" value="UniProtKB-SubCell"/>
</dbReference>
<evidence type="ECO:0000256" key="4">
    <source>
        <dbReference type="ARBA" id="ARBA00022989"/>
    </source>
</evidence>
<dbReference type="AlphaFoldDB" id="A0AAE1MC53"/>
<comment type="similarity">
    <text evidence="2 6">Belongs to the drug/metabolite transporter (DMT) superfamily. Plant drug/metabolite exporter (P-DME) (TC 2.A.7.4) family.</text>
</comment>
<evidence type="ECO:0000256" key="3">
    <source>
        <dbReference type="ARBA" id="ARBA00022692"/>
    </source>
</evidence>